<reference evidence="6" key="1">
    <citation type="journal article" date="2019" name="Int. J. Syst. Evol. Microbiol.">
        <title>The Global Catalogue of Microorganisms (GCM) 10K type strain sequencing project: providing services to taxonomists for standard genome sequencing and annotation.</title>
        <authorList>
            <consortium name="The Broad Institute Genomics Platform"/>
            <consortium name="The Broad Institute Genome Sequencing Center for Infectious Disease"/>
            <person name="Wu L."/>
            <person name="Ma J."/>
        </authorList>
    </citation>
    <scope>NUCLEOTIDE SEQUENCE [LARGE SCALE GENOMIC DNA]</scope>
    <source>
        <strain evidence="6">JCM 4524</strain>
    </source>
</reference>
<feature type="domain" description="Transcriptional repressor PaaX-like C-terminal" evidence="3">
    <location>
        <begin position="211"/>
        <end position="292"/>
    </location>
</feature>
<dbReference type="Gene3D" id="1.20.58.1460">
    <property type="match status" value="1"/>
</dbReference>
<gene>
    <name evidence="5" type="ORF">GCM10010307_21350</name>
</gene>
<feature type="compositionally biased region" description="Basic and acidic residues" evidence="1">
    <location>
        <begin position="1"/>
        <end position="16"/>
    </location>
</feature>
<comment type="caution">
    <text evidence="5">The sequence shown here is derived from an EMBL/GenBank/DDBJ whole genome shotgun (WGS) entry which is preliminary data.</text>
</comment>
<dbReference type="InterPro" id="IPR013225">
    <property type="entry name" value="PaaX_C"/>
</dbReference>
<evidence type="ECO:0000313" key="5">
    <source>
        <dbReference type="EMBL" id="GAA2630016.1"/>
    </source>
</evidence>
<feature type="domain" description="Transcriptional repressor PaaX-like N-terminal" evidence="2">
    <location>
        <begin position="37"/>
        <end position="103"/>
    </location>
</feature>
<dbReference type="Proteomes" id="UP001500151">
    <property type="component" value="Unassembled WGS sequence"/>
</dbReference>
<evidence type="ECO:0000259" key="2">
    <source>
        <dbReference type="Pfam" id="PF07848"/>
    </source>
</evidence>
<feature type="region of interest" description="Disordered" evidence="1">
    <location>
        <begin position="1"/>
        <end position="31"/>
    </location>
</feature>
<dbReference type="InterPro" id="IPR036388">
    <property type="entry name" value="WH-like_DNA-bd_sf"/>
</dbReference>
<accession>A0ABP6D1K1</accession>
<evidence type="ECO:0000313" key="6">
    <source>
        <dbReference type="Proteomes" id="UP001500151"/>
    </source>
</evidence>
<dbReference type="PANTHER" id="PTHR30319">
    <property type="entry name" value="PHENYLACETIC ACID REGULATOR-RELATED TRANSCRIPTIONAL REPRESSOR"/>
    <property type="match status" value="1"/>
</dbReference>
<evidence type="ECO:0000259" key="4">
    <source>
        <dbReference type="Pfam" id="PF20803"/>
    </source>
</evidence>
<sequence length="302" mass="33544">MVDRASRGPGRRERADQAAAGSARPVVSRRREVGDVSARSLLMTMLGEYVLPKGTPVWTSALVDALAMFGVEEKSARQSLARTAAEGWLASERMGRRVRWALTPPGRRLLTEGAQRIYDFGSGERPWDGTWLVVLVSVPEAKRDLRHRVRTRLTWAGFGSPEPGVWITPHADREAEALGVLKELGLADDAMSFTATYGAVGSEAAMVARAWDLSEVEDRYEAFIDEFTGLRPADGAAVLHAQTMLVHEWRRFPFLDPRLPSKLLPANWSGAKAADLFHSRHAEWNPLALRRWEELAEGHGEK</sequence>
<dbReference type="Gene3D" id="3.30.70.2650">
    <property type="match status" value="1"/>
</dbReference>
<dbReference type="Gene3D" id="1.10.10.10">
    <property type="entry name" value="Winged helix-like DNA-binding domain superfamily/Winged helix DNA-binding domain"/>
    <property type="match status" value="1"/>
</dbReference>
<name>A0ABP6D1K1_9ACTN</name>
<dbReference type="Pfam" id="PF08223">
    <property type="entry name" value="PaaX_C"/>
    <property type="match status" value="1"/>
</dbReference>
<organism evidence="5 6">
    <name type="scientific">Streptomyces vastus</name>
    <dbReference type="NCBI Taxonomy" id="285451"/>
    <lineage>
        <taxon>Bacteria</taxon>
        <taxon>Bacillati</taxon>
        <taxon>Actinomycetota</taxon>
        <taxon>Actinomycetes</taxon>
        <taxon>Kitasatosporales</taxon>
        <taxon>Streptomycetaceae</taxon>
        <taxon>Streptomyces</taxon>
    </lineage>
</organism>
<evidence type="ECO:0000256" key="1">
    <source>
        <dbReference type="SAM" id="MobiDB-lite"/>
    </source>
</evidence>
<dbReference type="EMBL" id="BAAASJ010000022">
    <property type="protein sequence ID" value="GAA2630016.1"/>
    <property type="molecule type" value="Genomic_DNA"/>
</dbReference>
<feature type="domain" description="Transcriptional repressor PaaX-like central Cas2-like" evidence="4">
    <location>
        <begin position="125"/>
        <end position="207"/>
    </location>
</feature>
<dbReference type="InterPro" id="IPR012906">
    <property type="entry name" value="PaaX-like_N"/>
</dbReference>
<dbReference type="InterPro" id="IPR011965">
    <property type="entry name" value="PaaX_trns_reg"/>
</dbReference>
<protein>
    <submittedName>
        <fullName evidence="5">PaaX family transcriptional regulator C-terminal domain-containing protein</fullName>
    </submittedName>
</protein>
<proteinExistence type="predicted"/>
<dbReference type="PANTHER" id="PTHR30319:SF1">
    <property type="entry name" value="TRANSCRIPTIONAL REPRESSOR PAAX"/>
    <property type="match status" value="1"/>
</dbReference>
<dbReference type="InterPro" id="IPR048846">
    <property type="entry name" value="PaaX-like_central"/>
</dbReference>
<dbReference type="PIRSF" id="PIRSF020623">
    <property type="entry name" value="PaaX"/>
    <property type="match status" value="1"/>
</dbReference>
<evidence type="ECO:0000259" key="3">
    <source>
        <dbReference type="Pfam" id="PF08223"/>
    </source>
</evidence>
<keyword evidence="6" id="KW-1185">Reference proteome</keyword>
<dbReference type="Pfam" id="PF07848">
    <property type="entry name" value="PaaX"/>
    <property type="match status" value="1"/>
</dbReference>
<dbReference type="Pfam" id="PF20803">
    <property type="entry name" value="PaaX_M"/>
    <property type="match status" value="1"/>
</dbReference>